<dbReference type="InterPro" id="IPR003661">
    <property type="entry name" value="HisK_dim/P_dom"/>
</dbReference>
<evidence type="ECO:0000256" key="2">
    <source>
        <dbReference type="ARBA" id="ARBA00012438"/>
    </source>
</evidence>
<dbReference type="EC" id="2.7.13.3" evidence="2"/>
<organism evidence="8 9">
    <name type="scientific">Roseiflexus castenholzii (strain DSM 13941 / HLO8)</name>
    <dbReference type="NCBI Taxonomy" id="383372"/>
    <lineage>
        <taxon>Bacteria</taxon>
        <taxon>Bacillati</taxon>
        <taxon>Chloroflexota</taxon>
        <taxon>Chloroflexia</taxon>
        <taxon>Chloroflexales</taxon>
        <taxon>Roseiflexineae</taxon>
        <taxon>Roseiflexaceae</taxon>
        <taxon>Roseiflexus</taxon>
    </lineage>
</organism>
<keyword evidence="4" id="KW-0808">Transferase</keyword>
<dbReference type="InterPro" id="IPR003594">
    <property type="entry name" value="HATPase_dom"/>
</dbReference>
<comment type="catalytic activity">
    <reaction evidence="1">
        <text>ATP + protein L-histidine = ADP + protein N-phospho-L-histidine.</text>
        <dbReference type="EC" id="2.7.13.3"/>
    </reaction>
</comment>
<proteinExistence type="predicted"/>
<evidence type="ECO:0000313" key="8">
    <source>
        <dbReference type="EMBL" id="ABU59183.1"/>
    </source>
</evidence>
<keyword evidence="6" id="KW-0902">Two-component regulatory system</keyword>
<evidence type="ECO:0000256" key="6">
    <source>
        <dbReference type="ARBA" id="ARBA00023012"/>
    </source>
</evidence>
<dbReference type="PROSITE" id="PS50109">
    <property type="entry name" value="HIS_KIN"/>
    <property type="match status" value="1"/>
</dbReference>
<dbReference type="Proteomes" id="UP000000263">
    <property type="component" value="Chromosome"/>
</dbReference>
<dbReference type="PANTHER" id="PTHR43711:SF1">
    <property type="entry name" value="HISTIDINE KINASE 1"/>
    <property type="match status" value="1"/>
</dbReference>
<dbReference type="SMART" id="SM00387">
    <property type="entry name" value="HATPase_c"/>
    <property type="match status" value="1"/>
</dbReference>
<dbReference type="AlphaFoldDB" id="A7NNP2"/>
<evidence type="ECO:0000256" key="4">
    <source>
        <dbReference type="ARBA" id="ARBA00022679"/>
    </source>
</evidence>
<keyword evidence="9" id="KW-1185">Reference proteome</keyword>
<evidence type="ECO:0000256" key="5">
    <source>
        <dbReference type="ARBA" id="ARBA00022777"/>
    </source>
</evidence>
<protein>
    <recommendedName>
        <fullName evidence="2">histidine kinase</fullName>
        <ecNumber evidence="2">2.7.13.3</ecNumber>
    </recommendedName>
</protein>
<dbReference type="GO" id="GO:0000155">
    <property type="term" value="F:phosphorelay sensor kinase activity"/>
    <property type="evidence" value="ECO:0007669"/>
    <property type="project" value="InterPro"/>
</dbReference>
<feature type="domain" description="Histidine kinase" evidence="7">
    <location>
        <begin position="173"/>
        <end position="381"/>
    </location>
</feature>
<dbReference type="PRINTS" id="PR00344">
    <property type="entry name" value="BCTRLSENSOR"/>
</dbReference>
<dbReference type="CDD" id="cd00082">
    <property type="entry name" value="HisKA"/>
    <property type="match status" value="1"/>
</dbReference>
<dbReference type="Gene3D" id="3.30.565.10">
    <property type="entry name" value="Histidine kinase-like ATPase, C-terminal domain"/>
    <property type="match status" value="1"/>
</dbReference>
<dbReference type="InterPro" id="IPR036890">
    <property type="entry name" value="HATPase_C_sf"/>
</dbReference>
<dbReference type="Pfam" id="PF02518">
    <property type="entry name" value="HATPase_c"/>
    <property type="match status" value="1"/>
</dbReference>
<dbReference type="PANTHER" id="PTHR43711">
    <property type="entry name" value="TWO-COMPONENT HISTIDINE KINASE"/>
    <property type="match status" value="1"/>
</dbReference>
<dbReference type="InterPro" id="IPR050736">
    <property type="entry name" value="Sensor_HK_Regulatory"/>
</dbReference>
<dbReference type="Gene3D" id="1.10.287.130">
    <property type="match status" value="1"/>
</dbReference>
<dbReference type="InterPro" id="IPR005467">
    <property type="entry name" value="His_kinase_dom"/>
</dbReference>
<dbReference type="EMBL" id="CP000804">
    <property type="protein sequence ID" value="ABU59183.1"/>
    <property type="molecule type" value="Genomic_DNA"/>
</dbReference>
<gene>
    <name evidence="8" type="ordered locus">Rcas_3129</name>
</gene>
<dbReference type="SUPFAM" id="SSF55874">
    <property type="entry name" value="ATPase domain of HSP90 chaperone/DNA topoisomerase II/histidine kinase"/>
    <property type="match status" value="1"/>
</dbReference>
<evidence type="ECO:0000256" key="1">
    <source>
        <dbReference type="ARBA" id="ARBA00000085"/>
    </source>
</evidence>
<dbReference type="OrthoDB" id="9784397at2"/>
<name>A7NNP2_ROSCS</name>
<accession>A7NNP2</accession>
<evidence type="ECO:0000259" key="7">
    <source>
        <dbReference type="PROSITE" id="PS50109"/>
    </source>
</evidence>
<sequence length="397" mass="42992">MNSGVTTQSLSPADILTILRQIVDSPTVESLAEILHDVIMRLFPDTRVDLFVLSESAEHLLMTCGNQDLPTPPARCGLSPFIAWLHQHGYQTALVPLMAANQLQGRMIVSQRAIGPTQRDLTIFDQIAPFVGLWFIAHRHLTTIKQHEEHLRTTQERLHQLEEMRLRATLAAGAAHDIGNLFASVLGHAQLLQQAAPSHLQDDLKTIEQAARDGHYLLRRLLTIRSATHSVEATTSPVLLPTLVHDALQLTRPFWGTRRSVKVNMALAPVPPVRGHPADLREVLINLILNGVSAMPEGGTLTVRTYSTGERAVVEISDTGAGIAPAQQNAIFQPFVTNRSTGSGLGLSISRTIVESYGGVISVASTPGRGATFTISLPLAHTADTAPEPTAVRFAAS</sequence>
<dbReference type="InterPro" id="IPR004358">
    <property type="entry name" value="Sig_transdc_His_kin-like_C"/>
</dbReference>
<dbReference type="SMART" id="SM00388">
    <property type="entry name" value="HisKA"/>
    <property type="match status" value="1"/>
</dbReference>
<keyword evidence="5 8" id="KW-0418">Kinase</keyword>
<dbReference type="RefSeq" id="WP_012121607.1">
    <property type="nucleotide sequence ID" value="NC_009767.1"/>
</dbReference>
<evidence type="ECO:0000313" key="9">
    <source>
        <dbReference type="Proteomes" id="UP000000263"/>
    </source>
</evidence>
<keyword evidence="3" id="KW-0597">Phosphoprotein</keyword>
<dbReference type="STRING" id="383372.Rcas_3129"/>
<evidence type="ECO:0000256" key="3">
    <source>
        <dbReference type="ARBA" id="ARBA00022553"/>
    </source>
</evidence>
<dbReference type="HOGENOM" id="CLU_751703_0_0_0"/>
<dbReference type="eggNOG" id="COG4191">
    <property type="taxonomic scope" value="Bacteria"/>
</dbReference>
<dbReference type="KEGG" id="rca:Rcas_3129"/>
<reference evidence="8 9" key="1">
    <citation type="submission" date="2007-08" db="EMBL/GenBank/DDBJ databases">
        <title>Complete sequence of Roseiflexus castenholzii DSM 13941.</title>
        <authorList>
            <consortium name="US DOE Joint Genome Institute"/>
            <person name="Copeland A."/>
            <person name="Lucas S."/>
            <person name="Lapidus A."/>
            <person name="Barry K."/>
            <person name="Glavina del Rio T."/>
            <person name="Dalin E."/>
            <person name="Tice H."/>
            <person name="Pitluck S."/>
            <person name="Thompson L.S."/>
            <person name="Brettin T."/>
            <person name="Bruce D."/>
            <person name="Detter J.C."/>
            <person name="Han C."/>
            <person name="Tapia R."/>
            <person name="Schmutz J."/>
            <person name="Larimer F."/>
            <person name="Land M."/>
            <person name="Hauser L."/>
            <person name="Kyrpides N."/>
            <person name="Mikhailova N."/>
            <person name="Bryant D.A."/>
            <person name="Hanada S."/>
            <person name="Tsukatani Y."/>
            <person name="Richardson P."/>
        </authorList>
    </citation>
    <scope>NUCLEOTIDE SEQUENCE [LARGE SCALE GENOMIC DNA]</scope>
    <source>
        <strain evidence="9">DSM 13941 / HLO8</strain>
    </source>
</reference>